<gene>
    <name evidence="1" type="ORF">CARUB_v10010627mg</name>
</gene>
<keyword evidence="2" id="KW-1185">Reference proteome</keyword>
<evidence type="ECO:0000313" key="2">
    <source>
        <dbReference type="Proteomes" id="UP000029121"/>
    </source>
</evidence>
<reference evidence="2" key="1">
    <citation type="journal article" date="2013" name="Nat. Genet.">
        <title>The Capsella rubella genome and the genomic consequences of rapid mating system evolution.</title>
        <authorList>
            <person name="Slotte T."/>
            <person name="Hazzouri K.M."/>
            <person name="Agren J.A."/>
            <person name="Koenig D."/>
            <person name="Maumus F."/>
            <person name="Guo Y.L."/>
            <person name="Steige K."/>
            <person name="Platts A.E."/>
            <person name="Escobar J.S."/>
            <person name="Newman L.K."/>
            <person name="Wang W."/>
            <person name="Mandakova T."/>
            <person name="Vello E."/>
            <person name="Smith L.M."/>
            <person name="Henz S.R."/>
            <person name="Steffen J."/>
            <person name="Takuno S."/>
            <person name="Brandvain Y."/>
            <person name="Coop G."/>
            <person name="Andolfatto P."/>
            <person name="Hu T.T."/>
            <person name="Blanchette M."/>
            <person name="Clark R.M."/>
            <person name="Quesneville H."/>
            <person name="Nordborg M."/>
            <person name="Gaut B.S."/>
            <person name="Lysak M.A."/>
            <person name="Jenkins J."/>
            <person name="Grimwood J."/>
            <person name="Chapman J."/>
            <person name="Prochnik S."/>
            <person name="Shu S."/>
            <person name="Rokhsar D."/>
            <person name="Schmutz J."/>
            <person name="Weigel D."/>
            <person name="Wright S.I."/>
        </authorList>
    </citation>
    <scope>NUCLEOTIDE SEQUENCE [LARGE SCALE GENOMIC DNA]</scope>
    <source>
        <strain evidence="2">cv. Monte Gargano</strain>
    </source>
</reference>
<evidence type="ECO:0000313" key="1">
    <source>
        <dbReference type="EMBL" id="EOA36318.1"/>
    </source>
</evidence>
<dbReference type="EMBL" id="KB870805">
    <property type="protein sequence ID" value="EOA36318.1"/>
    <property type="molecule type" value="Genomic_DNA"/>
</dbReference>
<protein>
    <submittedName>
        <fullName evidence="1">Uncharacterized protein</fullName>
    </submittedName>
</protein>
<name>R0IHI2_9BRAS</name>
<organism evidence="1 2">
    <name type="scientific">Capsella rubella</name>
    <dbReference type="NCBI Taxonomy" id="81985"/>
    <lineage>
        <taxon>Eukaryota</taxon>
        <taxon>Viridiplantae</taxon>
        <taxon>Streptophyta</taxon>
        <taxon>Embryophyta</taxon>
        <taxon>Tracheophyta</taxon>
        <taxon>Spermatophyta</taxon>
        <taxon>Magnoliopsida</taxon>
        <taxon>eudicotyledons</taxon>
        <taxon>Gunneridae</taxon>
        <taxon>Pentapetalae</taxon>
        <taxon>rosids</taxon>
        <taxon>malvids</taxon>
        <taxon>Brassicales</taxon>
        <taxon>Brassicaceae</taxon>
        <taxon>Camelineae</taxon>
        <taxon>Capsella</taxon>
    </lineage>
</organism>
<dbReference type="Proteomes" id="UP000029121">
    <property type="component" value="Unassembled WGS sequence"/>
</dbReference>
<accession>R0IHI2</accession>
<sequence length="130" mass="14758">MANLGTEMITTSKRLPTVKIARIHTIFCFQLSLHIHIPANNSLHFFLAETCGIYQYLTRITRANVTSPITLMTPAIEKLITTLPTNNNRSPLGTSSSNHLLTTRTTTRWSKCLTGRTWTRMTLQHTDMRT</sequence>
<dbReference type="AlphaFoldDB" id="R0IHI2"/>
<proteinExistence type="predicted"/>